<dbReference type="SMART" id="SM00066">
    <property type="entry name" value="GAL4"/>
    <property type="match status" value="1"/>
</dbReference>
<dbReference type="EMBL" id="KV878584">
    <property type="protein sequence ID" value="OJJ61104.1"/>
    <property type="molecule type" value="Genomic_DNA"/>
</dbReference>
<name>A0A1L9TNV0_9EURO</name>
<dbReference type="Pfam" id="PF00172">
    <property type="entry name" value="Zn_clus"/>
    <property type="match status" value="1"/>
</dbReference>
<accession>A0A1L9TNV0</accession>
<dbReference type="SUPFAM" id="SSF57701">
    <property type="entry name" value="Zn2/Cys6 DNA-binding domain"/>
    <property type="match status" value="1"/>
</dbReference>
<evidence type="ECO:0000256" key="1">
    <source>
        <dbReference type="ARBA" id="ARBA00023015"/>
    </source>
</evidence>
<keyword evidence="4" id="KW-0539">Nucleus</keyword>
<dbReference type="CDD" id="cd00067">
    <property type="entry name" value="GAL4"/>
    <property type="match status" value="1"/>
</dbReference>
<dbReference type="PROSITE" id="PS00463">
    <property type="entry name" value="ZN2_CY6_FUNGAL_1"/>
    <property type="match status" value="1"/>
</dbReference>
<evidence type="ECO:0000256" key="2">
    <source>
        <dbReference type="ARBA" id="ARBA00023125"/>
    </source>
</evidence>
<gene>
    <name evidence="7" type="ORF">ASPSYDRAFT_789602</name>
</gene>
<feature type="region of interest" description="Disordered" evidence="5">
    <location>
        <begin position="53"/>
        <end position="83"/>
    </location>
</feature>
<feature type="compositionally biased region" description="Basic residues" evidence="5">
    <location>
        <begin position="58"/>
        <end position="69"/>
    </location>
</feature>
<feature type="domain" description="Zn(2)-C6 fungal-type" evidence="6">
    <location>
        <begin position="20"/>
        <end position="51"/>
    </location>
</feature>
<protein>
    <recommendedName>
        <fullName evidence="6">Zn(2)-C6 fungal-type domain-containing protein</fullName>
    </recommendedName>
</protein>
<evidence type="ECO:0000259" key="6">
    <source>
        <dbReference type="PROSITE" id="PS50048"/>
    </source>
</evidence>
<dbReference type="PANTHER" id="PTHR31069:SF31">
    <property type="entry name" value="MONODICTYPHENONE CLUSTER TRANSCRIPTION FACTOR-RELATED"/>
    <property type="match status" value="1"/>
</dbReference>
<reference evidence="8" key="1">
    <citation type="journal article" date="2017" name="Genome Biol.">
        <title>Comparative genomics reveals high biological diversity and specific adaptations in the industrially and medically important fungal genus Aspergillus.</title>
        <authorList>
            <person name="de Vries R.P."/>
            <person name="Riley R."/>
            <person name="Wiebenga A."/>
            <person name="Aguilar-Osorio G."/>
            <person name="Amillis S."/>
            <person name="Uchima C.A."/>
            <person name="Anderluh G."/>
            <person name="Asadollahi M."/>
            <person name="Askin M."/>
            <person name="Barry K."/>
            <person name="Battaglia E."/>
            <person name="Bayram O."/>
            <person name="Benocci T."/>
            <person name="Braus-Stromeyer S.A."/>
            <person name="Caldana C."/>
            <person name="Canovas D."/>
            <person name="Cerqueira G.C."/>
            <person name="Chen F."/>
            <person name="Chen W."/>
            <person name="Choi C."/>
            <person name="Clum A."/>
            <person name="Dos Santos R.A."/>
            <person name="Damasio A.R."/>
            <person name="Diallinas G."/>
            <person name="Emri T."/>
            <person name="Fekete E."/>
            <person name="Flipphi M."/>
            <person name="Freyberg S."/>
            <person name="Gallo A."/>
            <person name="Gournas C."/>
            <person name="Habgood R."/>
            <person name="Hainaut M."/>
            <person name="Harispe M.L."/>
            <person name="Henrissat B."/>
            <person name="Hilden K.S."/>
            <person name="Hope R."/>
            <person name="Hossain A."/>
            <person name="Karabika E."/>
            <person name="Karaffa L."/>
            <person name="Karanyi Z."/>
            <person name="Krasevec N."/>
            <person name="Kuo A."/>
            <person name="Kusch H."/>
            <person name="LaButti K."/>
            <person name="Lagendijk E.L."/>
            <person name="Lapidus A."/>
            <person name="Levasseur A."/>
            <person name="Lindquist E."/>
            <person name="Lipzen A."/>
            <person name="Logrieco A.F."/>
            <person name="MacCabe A."/>
            <person name="Maekelae M.R."/>
            <person name="Malavazi I."/>
            <person name="Melin P."/>
            <person name="Meyer V."/>
            <person name="Mielnichuk N."/>
            <person name="Miskei M."/>
            <person name="Molnar A.P."/>
            <person name="Mule G."/>
            <person name="Ngan C.Y."/>
            <person name="Orejas M."/>
            <person name="Orosz E."/>
            <person name="Ouedraogo J.P."/>
            <person name="Overkamp K.M."/>
            <person name="Park H.-S."/>
            <person name="Perrone G."/>
            <person name="Piumi F."/>
            <person name="Punt P.J."/>
            <person name="Ram A.F."/>
            <person name="Ramon A."/>
            <person name="Rauscher S."/>
            <person name="Record E."/>
            <person name="Riano-Pachon D.M."/>
            <person name="Robert V."/>
            <person name="Roehrig J."/>
            <person name="Ruller R."/>
            <person name="Salamov A."/>
            <person name="Salih N.S."/>
            <person name="Samson R.A."/>
            <person name="Sandor E."/>
            <person name="Sanguinetti M."/>
            <person name="Schuetze T."/>
            <person name="Sepcic K."/>
            <person name="Shelest E."/>
            <person name="Sherlock G."/>
            <person name="Sophianopoulou V."/>
            <person name="Squina F.M."/>
            <person name="Sun H."/>
            <person name="Susca A."/>
            <person name="Todd R.B."/>
            <person name="Tsang A."/>
            <person name="Unkles S.E."/>
            <person name="van de Wiele N."/>
            <person name="van Rossen-Uffink D."/>
            <person name="Oliveira J.V."/>
            <person name="Vesth T.C."/>
            <person name="Visser J."/>
            <person name="Yu J.-H."/>
            <person name="Zhou M."/>
            <person name="Andersen M.R."/>
            <person name="Archer D.B."/>
            <person name="Baker S.E."/>
            <person name="Benoit I."/>
            <person name="Brakhage A.A."/>
            <person name="Braus G.H."/>
            <person name="Fischer R."/>
            <person name="Frisvad J.C."/>
            <person name="Goldman G.H."/>
            <person name="Houbraken J."/>
            <person name="Oakley B."/>
            <person name="Pocsi I."/>
            <person name="Scazzocchio C."/>
            <person name="Seiboth B."/>
            <person name="vanKuyk P.A."/>
            <person name="Wortman J."/>
            <person name="Dyer P.S."/>
            <person name="Grigoriev I.V."/>
        </authorList>
    </citation>
    <scope>NUCLEOTIDE SEQUENCE [LARGE SCALE GENOMIC DNA]</scope>
    <source>
        <strain evidence="8">CBS 593.65</strain>
    </source>
</reference>
<dbReference type="AlphaFoldDB" id="A0A1L9TNV0"/>
<dbReference type="GO" id="GO:0003677">
    <property type="term" value="F:DNA binding"/>
    <property type="evidence" value="ECO:0007669"/>
    <property type="project" value="UniProtKB-KW"/>
</dbReference>
<keyword evidence="8" id="KW-1185">Reference proteome</keyword>
<dbReference type="InterPro" id="IPR001138">
    <property type="entry name" value="Zn2Cys6_DnaBD"/>
</dbReference>
<dbReference type="Gene3D" id="4.10.240.10">
    <property type="entry name" value="Zn(2)-C6 fungal-type DNA-binding domain"/>
    <property type="match status" value="1"/>
</dbReference>
<sequence>MLTESGTPSSNGDTPKLRTACENCRQSKVKCNLSGKDTCIRCLRHGLPCRYQAANRSGKPKGSKNRSTLRKLGQLQESKSAFTSGDRLAKKSIEAIPSPRFTHSDIDMSSQAVQSLSESPMNDVSDAPMMLADYTEYPSLYPDSMANSPCAASMSPTFLQKEFITKGLITFPLAVHIPNALRPTCDCAETLVFYHDNLRQMAVSPGQLRFDQMLQGVQAALSVCRGFLQCPSGHRDNHSANETSLILCTSTLETALQLLDFWTTYDFLPQSREGLRETVSYGEYAMGPHEGRRIRRFLIRGRLLFCKDTLGLLKGAAGFNEDGLGGSWLQQIIGGSEAMADTFLHAISEADCICSSPSYT</sequence>
<dbReference type="GeneID" id="63767053"/>
<dbReference type="InterPro" id="IPR050675">
    <property type="entry name" value="OAF3"/>
</dbReference>
<dbReference type="PANTHER" id="PTHR31069">
    <property type="entry name" value="OLEATE-ACTIVATED TRANSCRIPTION FACTOR 1-RELATED"/>
    <property type="match status" value="1"/>
</dbReference>
<dbReference type="InterPro" id="IPR036864">
    <property type="entry name" value="Zn2-C6_fun-type_DNA-bd_sf"/>
</dbReference>
<keyword evidence="3" id="KW-0804">Transcription</keyword>
<evidence type="ECO:0000256" key="3">
    <source>
        <dbReference type="ARBA" id="ARBA00023163"/>
    </source>
</evidence>
<keyword evidence="1" id="KW-0805">Transcription regulation</keyword>
<proteinExistence type="predicted"/>
<dbReference type="OrthoDB" id="1393670at2759"/>
<dbReference type="RefSeq" id="XP_040704910.1">
    <property type="nucleotide sequence ID" value="XM_040850980.1"/>
</dbReference>
<dbReference type="GO" id="GO:0008270">
    <property type="term" value="F:zinc ion binding"/>
    <property type="evidence" value="ECO:0007669"/>
    <property type="project" value="InterPro"/>
</dbReference>
<evidence type="ECO:0000313" key="8">
    <source>
        <dbReference type="Proteomes" id="UP000184356"/>
    </source>
</evidence>
<dbReference type="PROSITE" id="PS50048">
    <property type="entry name" value="ZN2_CY6_FUNGAL_2"/>
    <property type="match status" value="1"/>
</dbReference>
<keyword evidence="2" id="KW-0238">DNA-binding</keyword>
<evidence type="ECO:0000313" key="7">
    <source>
        <dbReference type="EMBL" id="OJJ61104.1"/>
    </source>
</evidence>
<dbReference type="GO" id="GO:0000981">
    <property type="term" value="F:DNA-binding transcription factor activity, RNA polymerase II-specific"/>
    <property type="evidence" value="ECO:0007669"/>
    <property type="project" value="InterPro"/>
</dbReference>
<dbReference type="Proteomes" id="UP000184356">
    <property type="component" value="Unassembled WGS sequence"/>
</dbReference>
<evidence type="ECO:0000256" key="4">
    <source>
        <dbReference type="ARBA" id="ARBA00023242"/>
    </source>
</evidence>
<evidence type="ECO:0000256" key="5">
    <source>
        <dbReference type="SAM" id="MobiDB-lite"/>
    </source>
</evidence>
<dbReference type="VEuPathDB" id="FungiDB:ASPSYDRAFT_789602"/>
<organism evidence="7 8">
    <name type="scientific">Aspergillus sydowii CBS 593.65</name>
    <dbReference type="NCBI Taxonomy" id="1036612"/>
    <lineage>
        <taxon>Eukaryota</taxon>
        <taxon>Fungi</taxon>
        <taxon>Dikarya</taxon>
        <taxon>Ascomycota</taxon>
        <taxon>Pezizomycotina</taxon>
        <taxon>Eurotiomycetes</taxon>
        <taxon>Eurotiomycetidae</taxon>
        <taxon>Eurotiales</taxon>
        <taxon>Aspergillaceae</taxon>
        <taxon>Aspergillus</taxon>
        <taxon>Aspergillus subgen. Nidulantes</taxon>
    </lineage>
</organism>